<organism evidence="7 8">
    <name type="scientific">Gemelliphila palaticanis</name>
    <dbReference type="NCBI Taxonomy" id="81950"/>
    <lineage>
        <taxon>Bacteria</taxon>
        <taxon>Bacillati</taxon>
        <taxon>Bacillota</taxon>
        <taxon>Bacilli</taxon>
        <taxon>Bacillales</taxon>
        <taxon>Gemellaceae</taxon>
        <taxon>Gemelliphila</taxon>
    </lineage>
</organism>
<sequence>MSEEQFWKTVYLYLNKYGYDIIHYRPEKKDVWLINDYNEIYRFVYLDDFNIKEVDSNVYNIIKNEKKLKKSFKLNFLKIKSIYITESTKYSSTDYKKYKVSDGLTIERIILSDNNKYNFIKNSDYAFINVDSGIDKYKKRVVNYYKNKNSIDNNINFRFNLLTVSIIFIFCLNYLFLNFSDKRIVLYDYINFNFYKIISGEFYRLFSDMFVYSDIKSLILSVLVLLLCSILFGDKLKLNVSITIMFIVSIINNLFVILGYFENIEISSLAVFSLLGSIFISELNSKSNNLITIYSLTIPIIYIFLYSIFFEYSIGIYMLSFTLGIFIKIIFIKNVNLIISYSLILTLIVSSFILNIFNIDMKSGINNYLYQISNDKFLKENSNKDRLNYLENKIKSNNKSVISYYELGLLKIKYSSVSEAKNVFLDGISFDQSFAPLYYQLAIIYRAELDEDKARYYIEEALILDKDNKEYLYLKNELNKAS</sequence>
<proteinExistence type="predicted"/>
<keyword evidence="4 6" id="KW-0472">Membrane</keyword>
<dbReference type="InterPro" id="IPR011990">
    <property type="entry name" value="TPR-like_helical_dom_sf"/>
</dbReference>
<feature type="transmembrane region" description="Helical" evidence="6">
    <location>
        <begin position="215"/>
        <end position="233"/>
    </location>
</feature>
<evidence type="ECO:0000256" key="6">
    <source>
        <dbReference type="SAM" id="Phobius"/>
    </source>
</evidence>
<evidence type="ECO:0000256" key="4">
    <source>
        <dbReference type="ARBA" id="ARBA00023136"/>
    </source>
</evidence>
<evidence type="ECO:0000256" key="3">
    <source>
        <dbReference type="ARBA" id="ARBA00022989"/>
    </source>
</evidence>
<protein>
    <submittedName>
        <fullName evidence="7">Uncharacterized protein</fullName>
    </submittedName>
</protein>
<dbReference type="RefSeq" id="WP_179940718.1">
    <property type="nucleotide sequence ID" value="NZ_JACBYF010000004.1"/>
</dbReference>
<comment type="caution">
    <text evidence="7">The sequence shown here is derived from an EMBL/GenBank/DDBJ whole genome shotgun (WGS) entry which is preliminary data.</text>
</comment>
<evidence type="ECO:0000313" key="7">
    <source>
        <dbReference type="EMBL" id="NYS47152.1"/>
    </source>
</evidence>
<dbReference type="SUPFAM" id="SSF144091">
    <property type="entry name" value="Rhomboid-like"/>
    <property type="match status" value="1"/>
</dbReference>
<feature type="transmembrane region" description="Helical" evidence="6">
    <location>
        <begin position="240"/>
        <end position="260"/>
    </location>
</feature>
<dbReference type="InterPro" id="IPR035952">
    <property type="entry name" value="Rhomboid-like_sf"/>
</dbReference>
<feature type="transmembrane region" description="Helical" evidence="6">
    <location>
        <begin position="157"/>
        <end position="177"/>
    </location>
</feature>
<dbReference type="Proteomes" id="UP000531840">
    <property type="component" value="Unassembled WGS sequence"/>
</dbReference>
<name>A0ABX2SYR0_9BACL</name>
<comment type="subcellular location">
    <subcellularLocation>
        <location evidence="1">Membrane</location>
        <topology evidence="1">Multi-pass membrane protein</topology>
    </subcellularLocation>
</comment>
<dbReference type="EMBL" id="JACBYF010000004">
    <property type="protein sequence ID" value="NYS47152.1"/>
    <property type="molecule type" value="Genomic_DNA"/>
</dbReference>
<evidence type="ECO:0000313" key="8">
    <source>
        <dbReference type="Proteomes" id="UP000531840"/>
    </source>
</evidence>
<evidence type="ECO:0000256" key="1">
    <source>
        <dbReference type="ARBA" id="ARBA00004141"/>
    </source>
</evidence>
<reference evidence="7 8" key="1">
    <citation type="submission" date="2020-07" db="EMBL/GenBank/DDBJ databases">
        <title>MOT database genomes.</title>
        <authorList>
            <person name="Joseph S."/>
            <person name="Aduse-Opoku J."/>
            <person name="Hashim A."/>
            <person name="Wade W."/>
            <person name="Curtis M."/>
        </authorList>
    </citation>
    <scope>NUCLEOTIDE SEQUENCE [LARGE SCALE GENOMIC DNA]</scope>
    <source>
        <strain evidence="7 8">CIP 106318</strain>
    </source>
</reference>
<gene>
    <name evidence="7" type="ORF">HZY85_02945</name>
</gene>
<feature type="repeat" description="TPR" evidence="5">
    <location>
        <begin position="435"/>
        <end position="468"/>
    </location>
</feature>
<evidence type="ECO:0000256" key="2">
    <source>
        <dbReference type="ARBA" id="ARBA00022692"/>
    </source>
</evidence>
<dbReference type="InterPro" id="IPR019734">
    <property type="entry name" value="TPR_rpt"/>
</dbReference>
<feature type="transmembrane region" description="Helical" evidence="6">
    <location>
        <begin position="290"/>
        <end position="308"/>
    </location>
</feature>
<dbReference type="Gene3D" id="1.25.40.10">
    <property type="entry name" value="Tetratricopeptide repeat domain"/>
    <property type="match status" value="1"/>
</dbReference>
<keyword evidence="2 6" id="KW-0812">Transmembrane</keyword>
<feature type="transmembrane region" description="Helical" evidence="6">
    <location>
        <begin position="266"/>
        <end position="283"/>
    </location>
</feature>
<keyword evidence="5" id="KW-0802">TPR repeat</keyword>
<evidence type="ECO:0000256" key="5">
    <source>
        <dbReference type="PROSITE-ProRule" id="PRU00339"/>
    </source>
</evidence>
<feature type="transmembrane region" description="Helical" evidence="6">
    <location>
        <begin position="338"/>
        <end position="357"/>
    </location>
</feature>
<dbReference type="SUPFAM" id="SSF48452">
    <property type="entry name" value="TPR-like"/>
    <property type="match status" value="1"/>
</dbReference>
<keyword evidence="8" id="KW-1185">Reference proteome</keyword>
<dbReference type="PROSITE" id="PS50005">
    <property type="entry name" value="TPR"/>
    <property type="match status" value="1"/>
</dbReference>
<keyword evidence="3 6" id="KW-1133">Transmembrane helix</keyword>
<feature type="transmembrane region" description="Helical" evidence="6">
    <location>
        <begin position="314"/>
        <end position="331"/>
    </location>
</feature>
<accession>A0ABX2SYR0</accession>